<reference evidence="2 3" key="1">
    <citation type="journal article" date="2015" name="Nature">
        <title>rRNA introns, odd ribosomes, and small enigmatic genomes across a large radiation of phyla.</title>
        <authorList>
            <person name="Brown C.T."/>
            <person name="Hug L.A."/>
            <person name="Thomas B.C."/>
            <person name="Sharon I."/>
            <person name="Castelle C.J."/>
            <person name="Singh A."/>
            <person name="Wilkins M.J."/>
            <person name="Williams K.H."/>
            <person name="Banfield J.F."/>
        </authorList>
    </citation>
    <scope>NUCLEOTIDE SEQUENCE [LARGE SCALE GENOMIC DNA]</scope>
</reference>
<dbReference type="Proteomes" id="UP000034175">
    <property type="component" value="Unassembled WGS sequence"/>
</dbReference>
<evidence type="ECO:0000256" key="1">
    <source>
        <dbReference type="SAM" id="MobiDB-lite"/>
    </source>
</evidence>
<dbReference type="AlphaFoldDB" id="A0A0G1P3Q8"/>
<dbReference type="InterPro" id="IPR027434">
    <property type="entry name" value="Homing_endonucl"/>
</dbReference>
<evidence type="ECO:0000313" key="2">
    <source>
        <dbReference type="EMBL" id="KKU27222.1"/>
    </source>
</evidence>
<evidence type="ECO:0000313" key="3">
    <source>
        <dbReference type="Proteomes" id="UP000034175"/>
    </source>
</evidence>
<organism evidence="2 3">
    <name type="scientific">Candidatus Magasanikbacteria bacterium GW2011_GWA2_46_17</name>
    <dbReference type="NCBI Taxonomy" id="1619042"/>
    <lineage>
        <taxon>Bacteria</taxon>
        <taxon>Candidatus Magasanikiibacteriota</taxon>
    </lineage>
</organism>
<comment type="caution">
    <text evidence="2">The sequence shown here is derived from an EMBL/GenBank/DDBJ whole genome shotgun (WGS) entry which is preliminary data.</text>
</comment>
<evidence type="ECO:0008006" key="4">
    <source>
        <dbReference type="Google" id="ProtNLM"/>
    </source>
</evidence>
<proteinExistence type="predicted"/>
<sequence length="342" mass="39209">MNGNRAILKQGKQRAFIKKLLQRSNRQELARLVGYSTRTATDWLYEKVHLPEIVLKKWCTHFKLAIPPYQAISRLQQIKKAAKKGGQKSSALYGSPGTPQGRSKGGRTTIKMLRKSEHPAFTRKHFHEPKRDEQLAECFGIILGDGGISNYQVTITLGTQNDLPYVTFVEKLFSTIFKIKVAKKKHNNAINLTLSSASLVEFLEKKGLKRGSKVAHQIDIPWWIKKNHKLLAACVRGLVDTDGCVFIDHHKKNKKIYKNPGICFTNHSVPLLQSVFDFCTQNGYYPTRYGFNMFIRREKNVINFLKNISFHNGKHTKKLEHYLKQKYGEVRELVESGGLENR</sequence>
<feature type="region of interest" description="Disordered" evidence="1">
    <location>
        <begin position="86"/>
        <end position="106"/>
    </location>
</feature>
<dbReference type="SUPFAM" id="SSF55608">
    <property type="entry name" value="Homing endonucleases"/>
    <property type="match status" value="1"/>
</dbReference>
<accession>A0A0G1P3Q8</accession>
<dbReference type="Gene3D" id="3.10.28.10">
    <property type="entry name" value="Homing endonucleases"/>
    <property type="match status" value="1"/>
</dbReference>
<protein>
    <recommendedName>
        <fullName evidence="4">DOD-type homing endonuclease domain-containing protein</fullName>
    </recommendedName>
</protein>
<gene>
    <name evidence="2" type="ORF">UX39_C0002G0001</name>
</gene>
<name>A0A0G1P3Q8_9BACT</name>
<dbReference type="EMBL" id="LCMA01000002">
    <property type="protein sequence ID" value="KKU27222.1"/>
    <property type="molecule type" value="Genomic_DNA"/>
</dbReference>